<name>A0ABW3DJR6_9ACTN</name>
<evidence type="ECO:0000313" key="1">
    <source>
        <dbReference type="EMBL" id="MFD0883232.1"/>
    </source>
</evidence>
<organism evidence="1 2">
    <name type="scientific">Streptosporangium algeriense</name>
    <dbReference type="NCBI Taxonomy" id="1682748"/>
    <lineage>
        <taxon>Bacteria</taxon>
        <taxon>Bacillati</taxon>
        <taxon>Actinomycetota</taxon>
        <taxon>Actinomycetes</taxon>
        <taxon>Streptosporangiales</taxon>
        <taxon>Streptosporangiaceae</taxon>
        <taxon>Streptosporangium</taxon>
    </lineage>
</organism>
<comment type="caution">
    <text evidence="1">The sequence shown here is derived from an EMBL/GenBank/DDBJ whole genome shotgun (WGS) entry which is preliminary data.</text>
</comment>
<gene>
    <name evidence="1" type="ORF">ACFQ08_01455</name>
</gene>
<keyword evidence="2" id="KW-1185">Reference proteome</keyword>
<accession>A0ABW3DJR6</accession>
<dbReference type="PANTHER" id="PTHR46889">
    <property type="entry name" value="TRANSPOSASE INSF FOR INSERTION SEQUENCE IS3B-RELATED"/>
    <property type="match status" value="1"/>
</dbReference>
<proteinExistence type="predicted"/>
<dbReference type="InterPro" id="IPR050900">
    <property type="entry name" value="Transposase_IS3/IS150/IS904"/>
</dbReference>
<sequence>MTRDLRDQGWQVSVNTVAARMSELGLVARMRRLSRSPARQGRGPATPDLARRQFNAVAADVLWCGDVTEIITAEGRLYLATVEDLFSRRLLGYAMGEHHDVALPSSRCRWPRPCETGTSTG</sequence>
<dbReference type="Proteomes" id="UP001597024">
    <property type="component" value="Unassembled WGS sequence"/>
</dbReference>
<dbReference type="EMBL" id="JBHTHX010000017">
    <property type="protein sequence ID" value="MFD0883232.1"/>
    <property type="molecule type" value="Genomic_DNA"/>
</dbReference>
<dbReference type="PANTHER" id="PTHR46889:SF4">
    <property type="entry name" value="TRANSPOSASE INSO FOR INSERTION SEQUENCE ELEMENT IS911B-RELATED"/>
    <property type="match status" value="1"/>
</dbReference>
<evidence type="ECO:0000313" key="2">
    <source>
        <dbReference type="Proteomes" id="UP001597024"/>
    </source>
</evidence>
<dbReference type="InterPro" id="IPR012337">
    <property type="entry name" value="RNaseH-like_sf"/>
</dbReference>
<reference evidence="2" key="1">
    <citation type="journal article" date="2019" name="Int. J. Syst. Evol. Microbiol.">
        <title>The Global Catalogue of Microorganisms (GCM) 10K type strain sequencing project: providing services to taxonomists for standard genome sequencing and annotation.</title>
        <authorList>
            <consortium name="The Broad Institute Genomics Platform"/>
            <consortium name="The Broad Institute Genome Sequencing Center for Infectious Disease"/>
            <person name="Wu L."/>
            <person name="Ma J."/>
        </authorList>
    </citation>
    <scope>NUCLEOTIDE SEQUENCE [LARGE SCALE GENOMIC DNA]</scope>
    <source>
        <strain evidence="2">CCUG 62974</strain>
    </source>
</reference>
<protein>
    <recommendedName>
        <fullName evidence="3">Integrase catalytic domain-containing protein</fullName>
    </recommendedName>
</protein>
<dbReference type="SUPFAM" id="SSF53098">
    <property type="entry name" value="Ribonuclease H-like"/>
    <property type="match status" value="1"/>
</dbReference>
<evidence type="ECO:0008006" key="3">
    <source>
        <dbReference type="Google" id="ProtNLM"/>
    </source>
</evidence>